<dbReference type="RefSeq" id="WP_032598713.1">
    <property type="nucleotide sequence ID" value="NZ_JGDS01000062.1"/>
</dbReference>
<organism evidence="1 2">
    <name type="scientific">Bacteroides fragilis str. 3976T8</name>
    <dbReference type="NCBI Taxonomy" id="1339314"/>
    <lineage>
        <taxon>Bacteria</taxon>
        <taxon>Pseudomonadati</taxon>
        <taxon>Bacteroidota</taxon>
        <taxon>Bacteroidia</taxon>
        <taxon>Bacteroidales</taxon>
        <taxon>Bacteroidaceae</taxon>
        <taxon>Bacteroides</taxon>
    </lineage>
</organism>
<dbReference type="PATRIC" id="fig|1339314.3.peg.3658"/>
<sequence length="766" mass="89260">MRIKRYSIVILFLFVFLYIKATGQSCDVIYINGEKWWLMARPIDKDSALYARLRDFLPENHCMSTANWDGYTAFWKIEDSCLYLQRMEICVYDKASRKDSTLIYHTDALKTLFTPYYENGRIPARWFSGELRAGKGDLVRYVHSGFDRNMETEQVILLRQGRIRSVRTYHNFKQPGIKILESQDEIIRRFPWHRFPKYKGQRLIFSIRNIQCTPDGHLLDFDVRTLFIRPKGENIEDRNHPLVKAFKETLKSIYPWEILFINGKYTMEPPSCVLGIWEKNDLPSKTDNDTTEYSIIGKVYGEEVRQIPPYDVIKRPLTGSNLRAEGLPFQGWLTDSTGTFRIKHLKKGQCLLRAEFIGLNPCDTLVTVSGTTCADTLQLVLTLPYDYIEEYVCSPELSREYINKGHPNLKLVIPIEQDKKVREHIFWKKYGVKYYSYYPLKENGKMDCYLNTPNRLLTAYNREVFRYLDEKYGKTWREEVPPGIFGLDKSLDELRDESWLIKTLNRRCKYPIVWQKKNKGRVLRVAYEVNPDGYITTATILGKTPRIFRKSVLDVLQSLRNEPTVLCPGKDTLCIQYRLDTMPLLPKADVVITGYSTCDQPVLMRYDATLIARTPEPRLEAGVPVCYLNERGDTIVPYGRYKFCQTDTIKGIGFVYEDKPRDARIVCINDAGKKLFYVVECDNGPDYVKEGLFRIMDEKGLMGFADSSGHIIITPQFKFAYPFEGGKAKVTFTGKQKVVSGSDGEKHYWDSEEWRYINRRCKFVQP</sequence>
<dbReference type="AlphaFoldDB" id="A0A016AL26"/>
<evidence type="ECO:0000313" key="1">
    <source>
        <dbReference type="EMBL" id="EXZ72075.1"/>
    </source>
</evidence>
<reference evidence="1 2" key="1">
    <citation type="submission" date="2014-02" db="EMBL/GenBank/DDBJ databases">
        <authorList>
            <person name="Sears C."/>
            <person name="Carroll K."/>
            <person name="Sack B.R."/>
            <person name="Qadri F."/>
            <person name="Myers L.L."/>
            <person name="Chung G.-T."/>
            <person name="Escheverria P."/>
            <person name="Fraser C.M."/>
            <person name="Sadzewicz L."/>
            <person name="Shefchek K.A."/>
            <person name="Tallon L."/>
            <person name="Das S.P."/>
            <person name="Daugherty S."/>
            <person name="Mongodin E.F."/>
        </authorList>
    </citation>
    <scope>NUCLEOTIDE SEQUENCE [LARGE SCALE GENOMIC DNA]</scope>
    <source>
        <strain evidence="1 2">3976T8</strain>
    </source>
</reference>
<dbReference type="Pfam" id="PF14903">
    <property type="entry name" value="WG_beta_rep"/>
    <property type="match status" value="1"/>
</dbReference>
<accession>A0A016AL26</accession>
<dbReference type="InterPro" id="IPR032774">
    <property type="entry name" value="WG_beta_rep"/>
</dbReference>
<name>A0A016AL26_BACFG</name>
<protein>
    <submittedName>
        <fullName evidence="1">TonB family C-domain protein</fullName>
    </submittedName>
</protein>
<proteinExistence type="predicted"/>
<evidence type="ECO:0000313" key="2">
    <source>
        <dbReference type="Proteomes" id="UP000020938"/>
    </source>
</evidence>
<dbReference type="EMBL" id="JGDS01000062">
    <property type="protein sequence ID" value="EXZ72075.1"/>
    <property type="molecule type" value="Genomic_DNA"/>
</dbReference>
<dbReference type="Proteomes" id="UP000020938">
    <property type="component" value="Unassembled WGS sequence"/>
</dbReference>
<gene>
    <name evidence="1" type="ORF">M123_3507</name>
</gene>
<comment type="caution">
    <text evidence="1">The sequence shown here is derived from an EMBL/GenBank/DDBJ whole genome shotgun (WGS) entry which is preliminary data.</text>
</comment>